<feature type="transmembrane region" description="Helical" evidence="1">
    <location>
        <begin position="48"/>
        <end position="67"/>
    </location>
</feature>
<name>R6UYL5_9BACT</name>
<protein>
    <recommendedName>
        <fullName evidence="4">Zn-finger containing protein</fullName>
    </recommendedName>
</protein>
<dbReference type="AlphaFoldDB" id="R6UYL5"/>
<organism evidence="2 3">
    <name type="scientific">Candidatus Colimorpha enterica</name>
    <dbReference type="NCBI Taxonomy" id="3083063"/>
    <lineage>
        <taxon>Bacteria</taxon>
        <taxon>Pseudomonadati</taxon>
        <taxon>Bacteroidota</taxon>
        <taxon>Bacteroidia</taxon>
        <taxon>Bacteroidales</taxon>
        <taxon>Candidatus Colimorpha</taxon>
    </lineage>
</organism>
<sequence length="141" mass="16716">MGNFRNKLLKFFSGRYGIDEFGRFLVIVYMILIILSSVLGLFCRGVGMLILRILIFAFGVYTVYRMMSRNIYVRRNENEKYKALLGKIRATFRLTKNRFRDRKTHVYRKCPYCRAVLRLKKIRGKHRAACPRCGKSFDVKV</sequence>
<keyword evidence="1" id="KW-0472">Membrane</keyword>
<comment type="caution">
    <text evidence="2">The sequence shown here is derived from an EMBL/GenBank/DDBJ whole genome shotgun (WGS) entry which is preliminary data.</text>
</comment>
<gene>
    <name evidence="2" type="ORF">BN580_01922</name>
</gene>
<evidence type="ECO:0000313" key="3">
    <source>
        <dbReference type="Proteomes" id="UP000017938"/>
    </source>
</evidence>
<evidence type="ECO:0000256" key="1">
    <source>
        <dbReference type="SAM" id="Phobius"/>
    </source>
</evidence>
<evidence type="ECO:0000313" key="2">
    <source>
        <dbReference type="EMBL" id="CDC75712.1"/>
    </source>
</evidence>
<dbReference type="STRING" id="1263015.BN580_01922"/>
<keyword evidence="1" id="KW-1133">Transmembrane helix</keyword>
<keyword evidence="1" id="KW-0812">Transmembrane</keyword>
<accession>R6UYL5</accession>
<reference evidence="2" key="1">
    <citation type="submission" date="2012-11" db="EMBL/GenBank/DDBJ databases">
        <title>Dependencies among metagenomic species, viruses, plasmids and units of genetic variation.</title>
        <authorList>
            <person name="Nielsen H.B."/>
            <person name="Almeida M."/>
            <person name="Juncker A.S."/>
            <person name="Rasmussen S."/>
            <person name="Li J."/>
            <person name="Sunagawa S."/>
            <person name="Plichta D."/>
            <person name="Gautier L."/>
            <person name="Le Chatelier E."/>
            <person name="Peletier E."/>
            <person name="Bonde I."/>
            <person name="Nielsen T."/>
            <person name="Manichanh C."/>
            <person name="Arumugam M."/>
            <person name="Batto J."/>
            <person name="Santos M.B.Q.D."/>
            <person name="Blom N."/>
            <person name="Borruel N."/>
            <person name="Burgdorf K.S."/>
            <person name="Boumezbeur F."/>
            <person name="Casellas F."/>
            <person name="Dore J."/>
            <person name="Guarner F."/>
            <person name="Hansen T."/>
            <person name="Hildebrand F."/>
            <person name="Kaas R.S."/>
            <person name="Kennedy S."/>
            <person name="Kristiansen K."/>
            <person name="Kultima J.R."/>
            <person name="Leonard P."/>
            <person name="Levenez F."/>
            <person name="Lund O."/>
            <person name="Moumen B."/>
            <person name="Le Paslier D."/>
            <person name="Pons N."/>
            <person name="Pedersen O."/>
            <person name="Prifti E."/>
            <person name="Qin J."/>
            <person name="Raes J."/>
            <person name="Tap J."/>
            <person name="Tims S."/>
            <person name="Ussery D.W."/>
            <person name="Yamada T."/>
            <person name="MetaHit consortium"/>
            <person name="Renault P."/>
            <person name="Sicheritz-Ponten T."/>
            <person name="Bork P."/>
            <person name="Wang J."/>
            <person name="Brunak S."/>
            <person name="Ehrlich S.D."/>
        </authorList>
    </citation>
    <scope>NUCLEOTIDE SEQUENCE [LARGE SCALE GENOMIC DNA]</scope>
</reference>
<dbReference type="Proteomes" id="UP000017938">
    <property type="component" value="Unassembled WGS sequence"/>
</dbReference>
<evidence type="ECO:0008006" key="4">
    <source>
        <dbReference type="Google" id="ProtNLM"/>
    </source>
</evidence>
<dbReference type="EMBL" id="CBFW010000316">
    <property type="protein sequence ID" value="CDC75712.1"/>
    <property type="molecule type" value="Genomic_DNA"/>
</dbReference>
<feature type="transmembrane region" description="Helical" evidence="1">
    <location>
        <begin position="21"/>
        <end position="42"/>
    </location>
</feature>
<proteinExistence type="predicted"/>